<dbReference type="EMBL" id="BNCF01000006">
    <property type="protein sequence ID" value="GHE32924.1"/>
    <property type="molecule type" value="Genomic_DNA"/>
</dbReference>
<organism evidence="5 6">
    <name type="scientific">Vulcaniibacterium thermophilum</name>
    <dbReference type="NCBI Taxonomy" id="1169913"/>
    <lineage>
        <taxon>Bacteria</taxon>
        <taxon>Pseudomonadati</taxon>
        <taxon>Pseudomonadota</taxon>
        <taxon>Gammaproteobacteria</taxon>
        <taxon>Lysobacterales</taxon>
        <taxon>Lysobacteraceae</taxon>
        <taxon>Vulcaniibacterium</taxon>
    </lineage>
</organism>
<dbReference type="PROSITE" id="PS00894">
    <property type="entry name" value="HTH_DEOR_1"/>
    <property type="match status" value="1"/>
</dbReference>
<reference evidence="5" key="1">
    <citation type="journal article" date="2014" name="Int. J. Syst. Evol. Microbiol.">
        <title>Complete genome sequence of Corynebacterium casei LMG S-19264T (=DSM 44701T), isolated from a smear-ripened cheese.</title>
        <authorList>
            <consortium name="US DOE Joint Genome Institute (JGI-PGF)"/>
            <person name="Walter F."/>
            <person name="Albersmeier A."/>
            <person name="Kalinowski J."/>
            <person name="Ruckert C."/>
        </authorList>
    </citation>
    <scope>NUCLEOTIDE SEQUENCE</scope>
    <source>
        <strain evidence="5">KCTC 32020</strain>
    </source>
</reference>
<dbReference type="SUPFAM" id="SSF46785">
    <property type="entry name" value="Winged helix' DNA-binding domain"/>
    <property type="match status" value="1"/>
</dbReference>
<dbReference type="InterPro" id="IPR026881">
    <property type="entry name" value="WYL_dom"/>
</dbReference>
<dbReference type="AlphaFoldDB" id="A0A918Z0T9"/>
<proteinExistence type="predicted"/>
<dbReference type="InterPro" id="IPR018356">
    <property type="entry name" value="Tscrpt_reg_HTH_DeoR_CS"/>
</dbReference>
<dbReference type="GO" id="GO:0003677">
    <property type="term" value="F:DNA binding"/>
    <property type="evidence" value="ECO:0007669"/>
    <property type="project" value="UniProtKB-KW"/>
</dbReference>
<dbReference type="Pfam" id="PF08279">
    <property type="entry name" value="HTH_11"/>
    <property type="match status" value="1"/>
</dbReference>
<evidence type="ECO:0000313" key="6">
    <source>
        <dbReference type="Proteomes" id="UP000636453"/>
    </source>
</evidence>
<dbReference type="Pfam" id="PF13280">
    <property type="entry name" value="WYL"/>
    <property type="match status" value="1"/>
</dbReference>
<reference evidence="5" key="2">
    <citation type="submission" date="2020-09" db="EMBL/GenBank/DDBJ databases">
        <authorList>
            <person name="Sun Q."/>
            <person name="Kim S."/>
        </authorList>
    </citation>
    <scope>NUCLEOTIDE SEQUENCE</scope>
    <source>
        <strain evidence="5">KCTC 32020</strain>
    </source>
</reference>
<keyword evidence="1" id="KW-0805">Transcription regulation</keyword>
<dbReference type="PANTHER" id="PTHR34580">
    <property type="match status" value="1"/>
</dbReference>
<name>A0A918Z0T9_9GAMM</name>
<dbReference type="InterPro" id="IPR013196">
    <property type="entry name" value="HTH_11"/>
</dbReference>
<dbReference type="PROSITE" id="PS52050">
    <property type="entry name" value="WYL"/>
    <property type="match status" value="1"/>
</dbReference>
<evidence type="ECO:0000256" key="1">
    <source>
        <dbReference type="ARBA" id="ARBA00023015"/>
    </source>
</evidence>
<feature type="domain" description="HTH deoR-type" evidence="4">
    <location>
        <begin position="60"/>
        <end position="115"/>
    </location>
</feature>
<evidence type="ECO:0000313" key="5">
    <source>
        <dbReference type="EMBL" id="GHE32924.1"/>
    </source>
</evidence>
<keyword evidence="6" id="KW-1185">Reference proteome</keyword>
<protein>
    <submittedName>
        <fullName evidence="5">DNA-binding transcriptional regulator</fullName>
    </submittedName>
</protein>
<sequence length="382" mass="40973">MACTTGVALDIGAAYSFSDMGSSCSGCGADAAGGFRRRRAQATLRCGQILSSVLPAMIAASARLLRLLSLLQARRDWPGAELAARLGVTPRTLRRDIDRLRSLGYPVRSSPGTAGGYRLGAGAALPPLQLDDDEALAVALGLRLAATAAVSGMEETAVRALAKLESLLPARLRRRVRALHAAVAPLGMTGPQVGPDLLTALATACREHERLRLRYRDHEGRASEREIEPHGLVCAGTRWYLVAWDLGRADWRTFRVDRIAGTPQAGARFLPRRLPEGDLAAYVSRTVSTQPYPIRARVVLHAPVERMREHVPPLAASLHALDAGRCVLEAGAHSLDALAYHIARLDVEFEVESPPELAARMHALGTRLLRAAGAAACRAQAR</sequence>
<dbReference type="PROSITE" id="PS51000">
    <property type="entry name" value="HTH_DEOR_2"/>
    <property type="match status" value="1"/>
</dbReference>
<dbReference type="InterPro" id="IPR051534">
    <property type="entry name" value="CBASS_pafABC_assoc_protein"/>
</dbReference>
<comment type="caution">
    <text evidence="5">The sequence shown here is derived from an EMBL/GenBank/DDBJ whole genome shotgun (WGS) entry which is preliminary data.</text>
</comment>
<dbReference type="Proteomes" id="UP000636453">
    <property type="component" value="Unassembled WGS sequence"/>
</dbReference>
<keyword evidence="3" id="KW-0804">Transcription</keyword>
<gene>
    <name evidence="5" type="ORF">GCM10007167_13730</name>
</gene>
<dbReference type="InterPro" id="IPR036390">
    <property type="entry name" value="WH_DNA-bd_sf"/>
</dbReference>
<dbReference type="Pfam" id="PF25583">
    <property type="entry name" value="WCX"/>
    <property type="match status" value="1"/>
</dbReference>
<dbReference type="GO" id="GO:0003700">
    <property type="term" value="F:DNA-binding transcription factor activity"/>
    <property type="evidence" value="ECO:0007669"/>
    <property type="project" value="InterPro"/>
</dbReference>
<evidence type="ECO:0000259" key="4">
    <source>
        <dbReference type="PROSITE" id="PS51000"/>
    </source>
</evidence>
<dbReference type="InterPro" id="IPR036388">
    <property type="entry name" value="WH-like_DNA-bd_sf"/>
</dbReference>
<evidence type="ECO:0000256" key="2">
    <source>
        <dbReference type="ARBA" id="ARBA00023125"/>
    </source>
</evidence>
<accession>A0A918Z0T9</accession>
<dbReference type="Gene3D" id="1.10.10.10">
    <property type="entry name" value="Winged helix-like DNA-binding domain superfamily/Winged helix DNA-binding domain"/>
    <property type="match status" value="1"/>
</dbReference>
<evidence type="ECO:0000256" key="3">
    <source>
        <dbReference type="ARBA" id="ARBA00023163"/>
    </source>
</evidence>
<dbReference type="InterPro" id="IPR057727">
    <property type="entry name" value="WCX_dom"/>
</dbReference>
<dbReference type="InterPro" id="IPR001034">
    <property type="entry name" value="DeoR_HTH"/>
</dbReference>
<keyword evidence="2 5" id="KW-0238">DNA-binding</keyword>
<dbReference type="PANTHER" id="PTHR34580:SF3">
    <property type="entry name" value="PROTEIN PAFB"/>
    <property type="match status" value="1"/>
</dbReference>